<dbReference type="eggNOG" id="ENOG502RFDG">
    <property type="taxonomic scope" value="Eukaryota"/>
</dbReference>
<dbReference type="EMBL" id="DS550467">
    <property type="protein sequence ID" value="EDR22931.1"/>
    <property type="molecule type" value="Genomic_DNA"/>
</dbReference>
<dbReference type="KEGG" id="edi:EDI_025120"/>
<proteinExistence type="predicted"/>
<dbReference type="InterPro" id="IPR032675">
    <property type="entry name" value="LRR_dom_sf"/>
</dbReference>
<reference evidence="2" key="1">
    <citation type="submission" date="2007-12" db="EMBL/GenBank/DDBJ databases">
        <title>Annotation of Entamoeba dispar SAW760.</title>
        <authorList>
            <person name="Lorenzi H."/>
            <person name="Inman J."/>
            <person name="Schobel S."/>
            <person name="Amedeo P."/>
            <person name="Caler E."/>
        </authorList>
    </citation>
    <scope>NUCLEOTIDE SEQUENCE [LARGE SCALE GENOMIC DNA]</scope>
    <source>
        <strain evidence="2">ATCC PRA-260 / SAW760</strain>
    </source>
</reference>
<dbReference type="OrthoDB" id="27358at2759"/>
<sequence length="506" mass="58409">MINTQHNIHNLLGNTEIRSIIQYLGSVNDLIIFTMINKKCQEIITTLTTNTNINHTFTKKEIILSPNLKIIKGKINDIINAVGIKYALNKSIEVSIEDTDDAIQWEGIAALCSQFRSVKYIYPHFLGQDILRLQGIFERAKQVKSIKVICDALAKILTQEKIHEIVSTFSVKHLIISSSDLTNNKHKEVLITFTKLFNPKIGFIIISKAYCYEQIIEIKRLLPSQWKIVLDDPLLVSQAKTNDILLSSRICSKGYCIDDNYYEQEEININDNYNEQKDINKLNKEQLKFIQLYCPTITLRYANPYSFIPKNTYKLSITGQLPLKVENQIELRQLVFKESTLEKRTQYNLCNLTNLTSLVFQSYERRKRIVGFPLSLKRLEVTYDQEDDNEDSDLPNPEYHPLGLASLTQLTFLRMFHYKKSCIHLPESIVSVELKYCKVTSLSPLNQTNHLESISLYSCNIKTLEISKFVKNVKLINCTELKQLKIDSKNTHCHFDISGCPNIILE</sequence>
<evidence type="ECO:0000313" key="2">
    <source>
        <dbReference type="Proteomes" id="UP000008076"/>
    </source>
</evidence>
<evidence type="ECO:0000313" key="1">
    <source>
        <dbReference type="EMBL" id="EDR22931.1"/>
    </source>
</evidence>
<dbReference type="Proteomes" id="UP000008076">
    <property type="component" value="Unassembled WGS sequence"/>
</dbReference>
<dbReference type="AlphaFoldDB" id="B0ERB3"/>
<dbReference type="SUPFAM" id="SSF52058">
    <property type="entry name" value="L domain-like"/>
    <property type="match status" value="1"/>
</dbReference>
<dbReference type="Gene3D" id="3.80.10.10">
    <property type="entry name" value="Ribonuclease Inhibitor"/>
    <property type="match status" value="1"/>
</dbReference>
<accession>B0ERB3</accession>
<name>B0ERB3_ENTDS</name>
<protein>
    <submittedName>
        <fullName evidence="1">Uncharacterized protein</fullName>
    </submittedName>
</protein>
<dbReference type="OMA" id="KNTHCHF"/>
<dbReference type="GeneID" id="5885811"/>
<dbReference type="VEuPathDB" id="AmoebaDB:EDI_025120"/>
<gene>
    <name evidence="1" type="ORF">EDI_025120</name>
</gene>
<keyword evidence="2" id="KW-1185">Reference proteome</keyword>
<dbReference type="RefSeq" id="XP_001740640.1">
    <property type="nucleotide sequence ID" value="XM_001740588.1"/>
</dbReference>
<organism evidence="2">
    <name type="scientific">Entamoeba dispar (strain ATCC PRA-260 / SAW760)</name>
    <dbReference type="NCBI Taxonomy" id="370354"/>
    <lineage>
        <taxon>Eukaryota</taxon>
        <taxon>Amoebozoa</taxon>
        <taxon>Evosea</taxon>
        <taxon>Archamoebae</taxon>
        <taxon>Mastigamoebida</taxon>
        <taxon>Entamoebidae</taxon>
        <taxon>Entamoeba</taxon>
    </lineage>
</organism>